<dbReference type="NCBIfam" id="TIGR00113">
    <property type="entry name" value="queA"/>
    <property type="match status" value="1"/>
</dbReference>
<keyword evidence="14" id="KW-0328">Glycosyltransferase</keyword>
<dbReference type="RefSeq" id="WP_160552976.1">
    <property type="nucleotide sequence ID" value="NZ_CP047650.1"/>
</dbReference>
<evidence type="ECO:0000256" key="6">
    <source>
        <dbReference type="ARBA" id="ARBA00022691"/>
    </source>
</evidence>
<name>A0A857J8U6_9BURK</name>
<evidence type="ECO:0000256" key="13">
    <source>
        <dbReference type="HAMAP-Rule" id="MF_00113"/>
    </source>
</evidence>
<dbReference type="Pfam" id="PF02547">
    <property type="entry name" value="Queuosine_synth"/>
    <property type="match status" value="1"/>
</dbReference>
<dbReference type="InterPro" id="IPR003699">
    <property type="entry name" value="QueA"/>
</dbReference>
<evidence type="ECO:0000256" key="12">
    <source>
        <dbReference type="ARBA" id="ARBA00076160"/>
    </source>
</evidence>
<keyword evidence="4 13" id="KW-0963">Cytoplasm</keyword>
<dbReference type="NCBIfam" id="NF001140">
    <property type="entry name" value="PRK00147.1"/>
    <property type="match status" value="1"/>
</dbReference>
<evidence type="ECO:0000256" key="2">
    <source>
        <dbReference type="ARBA" id="ARBA00004691"/>
    </source>
</evidence>
<dbReference type="GO" id="GO:0005737">
    <property type="term" value="C:cytoplasm"/>
    <property type="evidence" value="ECO:0007669"/>
    <property type="project" value="UniProtKB-SubCell"/>
</dbReference>
<comment type="subcellular location">
    <subcellularLocation>
        <location evidence="1 13">Cytoplasm</location>
    </subcellularLocation>
</comment>
<sequence length="351" mass="38562">MTASPTVRDFTVVDFDFELPEALIAQHPAERRSGSRLLDGRAEAPVDRIFDSLPGLLLPGDLLVFNDTQVVKARLFGQKTSGGKAELLVERVLPDGDVACHMRVSKRPLPGAALEMDGGFRAVLLGRWPDADGPLFRFRFEGGPDDTPYDLMERHGHVPLPPYITHADSAEDARRYQTVFARVPGAVAAPTAALHFDEEVLAALEARGIRRAAVTLHVGAGTFQPVKVERIADHHMHHERYAVPEATQQAIAETRARGGRVVAVGTTSVRTLESWAATGQASGDTDIFITPGFSFQVVDVLLTNFHLPKSTLMMLVSAFAGYEHVMGLYRHAVEHGYRFFSYGDSMLLQRR</sequence>
<keyword evidence="6 13" id="KW-0949">S-adenosyl-L-methionine</keyword>
<comment type="catalytic activity">
    <reaction evidence="8 13">
        <text>7-aminomethyl-7-carbaguanosine(34) in tRNA + S-adenosyl-L-methionine = epoxyqueuosine(34) in tRNA + adenine + L-methionine + 2 H(+)</text>
        <dbReference type="Rhea" id="RHEA:32155"/>
        <dbReference type="Rhea" id="RHEA-COMP:10342"/>
        <dbReference type="Rhea" id="RHEA-COMP:18582"/>
        <dbReference type="ChEBI" id="CHEBI:15378"/>
        <dbReference type="ChEBI" id="CHEBI:16708"/>
        <dbReference type="ChEBI" id="CHEBI:57844"/>
        <dbReference type="ChEBI" id="CHEBI:59789"/>
        <dbReference type="ChEBI" id="CHEBI:82833"/>
        <dbReference type="ChEBI" id="CHEBI:194443"/>
        <dbReference type="EC" id="2.4.99.17"/>
    </reaction>
</comment>
<dbReference type="UniPathway" id="UPA00392"/>
<dbReference type="Proteomes" id="UP000464787">
    <property type="component" value="Chromosome"/>
</dbReference>
<evidence type="ECO:0000256" key="9">
    <source>
        <dbReference type="ARBA" id="ARBA00061210"/>
    </source>
</evidence>
<evidence type="ECO:0000256" key="10">
    <source>
        <dbReference type="ARBA" id="ARBA00066503"/>
    </source>
</evidence>
<evidence type="ECO:0000313" key="14">
    <source>
        <dbReference type="EMBL" id="QHI99195.1"/>
    </source>
</evidence>
<comment type="function">
    <text evidence="13">Transfers and isomerizes the ribose moiety from AdoMet to the 7-aminomethyl group of 7-deazaguanine (preQ1-tRNA) to give epoxyqueuosine (oQ-tRNA).</text>
</comment>
<keyword evidence="5 13" id="KW-0808">Transferase</keyword>
<proteinExistence type="inferred from homology"/>
<dbReference type="KEGG" id="xyk:GT347_15140"/>
<dbReference type="FunFam" id="3.40.1780.10:FF:000001">
    <property type="entry name" value="S-adenosylmethionine:tRNA ribosyltransferase-isomerase"/>
    <property type="match status" value="1"/>
</dbReference>
<dbReference type="HAMAP" id="MF_00113">
    <property type="entry name" value="QueA"/>
    <property type="match status" value="1"/>
</dbReference>
<dbReference type="GO" id="GO:0051075">
    <property type="term" value="F:S-adenosylmethionine:tRNA ribosyltransferase-isomerase activity"/>
    <property type="evidence" value="ECO:0007669"/>
    <property type="project" value="UniProtKB-EC"/>
</dbReference>
<evidence type="ECO:0000256" key="3">
    <source>
        <dbReference type="ARBA" id="ARBA00011245"/>
    </source>
</evidence>
<dbReference type="AlphaFoldDB" id="A0A857J8U6"/>
<dbReference type="InterPro" id="IPR036100">
    <property type="entry name" value="QueA_sf"/>
</dbReference>
<evidence type="ECO:0000256" key="4">
    <source>
        <dbReference type="ARBA" id="ARBA00022490"/>
    </source>
</evidence>
<dbReference type="PANTHER" id="PTHR30307">
    <property type="entry name" value="S-ADENOSYLMETHIONINE:TRNA RIBOSYLTRANSFERASE-ISOMERASE"/>
    <property type="match status" value="1"/>
</dbReference>
<evidence type="ECO:0000256" key="1">
    <source>
        <dbReference type="ARBA" id="ARBA00004496"/>
    </source>
</evidence>
<evidence type="ECO:0000256" key="5">
    <source>
        <dbReference type="ARBA" id="ARBA00022679"/>
    </source>
</evidence>
<comment type="pathway">
    <text evidence="2 13">tRNA modification; tRNA-queuosine biosynthesis.</text>
</comment>
<dbReference type="EC" id="2.4.99.17" evidence="10 13"/>
<reference evidence="14 15" key="1">
    <citation type="submission" date="2020-01" db="EMBL/GenBank/DDBJ databases">
        <title>Genome sequencing of strain KACC 21265.</title>
        <authorList>
            <person name="Heo J."/>
            <person name="Kim S.-J."/>
            <person name="Kim J.-S."/>
            <person name="Hong S.-B."/>
            <person name="Kwon S.-W."/>
        </authorList>
    </citation>
    <scope>NUCLEOTIDE SEQUENCE [LARGE SCALE GENOMIC DNA]</scope>
    <source>
        <strain evidence="14 15">KACC 21265</strain>
    </source>
</reference>
<evidence type="ECO:0000313" key="15">
    <source>
        <dbReference type="Proteomes" id="UP000464787"/>
    </source>
</evidence>
<keyword evidence="14" id="KW-0413">Isomerase</keyword>
<dbReference type="PANTHER" id="PTHR30307:SF0">
    <property type="entry name" value="S-ADENOSYLMETHIONINE:TRNA RIBOSYLTRANSFERASE-ISOMERASE"/>
    <property type="match status" value="1"/>
</dbReference>
<dbReference type="SUPFAM" id="SSF111337">
    <property type="entry name" value="QueA-like"/>
    <property type="match status" value="1"/>
</dbReference>
<keyword evidence="7 13" id="KW-0671">Queuosine biosynthesis</keyword>
<evidence type="ECO:0000256" key="7">
    <source>
        <dbReference type="ARBA" id="ARBA00022785"/>
    </source>
</evidence>
<dbReference type="Gene3D" id="3.40.1780.10">
    <property type="entry name" value="QueA-like"/>
    <property type="match status" value="1"/>
</dbReference>
<organism evidence="14 15">
    <name type="scientific">Xylophilus rhododendri</name>
    <dbReference type="NCBI Taxonomy" id="2697032"/>
    <lineage>
        <taxon>Bacteria</taxon>
        <taxon>Pseudomonadati</taxon>
        <taxon>Pseudomonadota</taxon>
        <taxon>Betaproteobacteria</taxon>
        <taxon>Burkholderiales</taxon>
        <taxon>Xylophilus</taxon>
    </lineage>
</organism>
<dbReference type="Gene3D" id="2.40.10.240">
    <property type="entry name" value="QueA-like"/>
    <property type="match status" value="1"/>
</dbReference>
<protein>
    <recommendedName>
        <fullName evidence="11 13">S-adenosylmethionine:tRNA ribosyltransferase-isomerase</fullName>
        <ecNumber evidence="10 13">2.4.99.17</ecNumber>
    </recommendedName>
    <alternativeName>
        <fullName evidence="12 13">Queuosine biosynthesis protein QueA</fullName>
    </alternativeName>
</protein>
<gene>
    <name evidence="13 14" type="primary">queA</name>
    <name evidence="14" type="ORF">GT347_15140</name>
</gene>
<keyword evidence="15" id="KW-1185">Reference proteome</keyword>
<evidence type="ECO:0000256" key="8">
    <source>
        <dbReference type="ARBA" id="ARBA00052751"/>
    </source>
</evidence>
<comment type="subunit">
    <text evidence="3 13">Monomer.</text>
</comment>
<comment type="similarity">
    <text evidence="9 13">Belongs to the QueA family.</text>
</comment>
<dbReference type="EMBL" id="CP047650">
    <property type="protein sequence ID" value="QHI99195.1"/>
    <property type="molecule type" value="Genomic_DNA"/>
</dbReference>
<dbReference type="GO" id="GO:0008616">
    <property type="term" value="P:tRNA queuosine(34) biosynthetic process"/>
    <property type="evidence" value="ECO:0007669"/>
    <property type="project" value="UniProtKB-UniRule"/>
</dbReference>
<dbReference type="InterPro" id="IPR042119">
    <property type="entry name" value="QueA_dom2"/>
</dbReference>
<evidence type="ECO:0000256" key="11">
    <source>
        <dbReference type="ARBA" id="ARBA00069325"/>
    </source>
</evidence>
<accession>A0A857J8U6</accession>
<dbReference type="InterPro" id="IPR042118">
    <property type="entry name" value="QueA_dom1"/>
</dbReference>